<dbReference type="HOGENOM" id="CLU_2536370_0_0_0"/>
<keyword evidence="3" id="KW-1185">Reference proteome</keyword>
<reference evidence="2 3" key="1">
    <citation type="journal article" date="2013" name="Nat. Biotechnol.">
        <title>Genome sequences of rare, uncultured bacteria obtained by differential coverage binning of multiple metagenomes.</title>
        <authorList>
            <person name="Albertsen M."/>
            <person name="Hugenholtz P."/>
            <person name="Skarshewski A."/>
            <person name="Nielsen K.L."/>
            <person name="Tyson G.W."/>
            <person name="Nielsen P.H."/>
        </authorList>
    </citation>
    <scope>NUCLEOTIDE SEQUENCE [LARGE SCALE GENOMIC DNA]</scope>
    <source>
        <strain evidence="2">TM71</strain>
    </source>
</reference>
<organism evidence="2 3">
    <name type="scientific">Candidatus Saccharimonas aalborgensis</name>
    <dbReference type="NCBI Taxonomy" id="1332188"/>
    <lineage>
        <taxon>Bacteria</taxon>
        <taxon>Candidatus Saccharimonadota</taxon>
        <taxon>Candidatus Saccharimonadia</taxon>
        <taxon>Candidatus Saccharimonadales</taxon>
        <taxon>Candidatus Saccharimonadaceae</taxon>
        <taxon>Candidatus Saccharimonas</taxon>
    </lineage>
</organism>
<keyword evidence="1" id="KW-0812">Transmembrane</keyword>
<dbReference type="KEGG" id="saal:L336_0443"/>
<accession>R4PML1</accession>
<dbReference type="EMBL" id="CP005957">
    <property type="protein sequence ID" value="AGL62149.1"/>
    <property type="molecule type" value="Genomic_DNA"/>
</dbReference>
<keyword evidence="1" id="KW-1133">Transmembrane helix</keyword>
<feature type="transmembrane region" description="Helical" evidence="1">
    <location>
        <begin position="26"/>
        <end position="47"/>
    </location>
</feature>
<protein>
    <submittedName>
        <fullName evidence="2">Uncharacterized protein</fullName>
    </submittedName>
</protein>
<name>R4PML1_9BACT</name>
<gene>
    <name evidence="2" type="ORF">L336_0443</name>
</gene>
<keyword evidence="1" id="KW-0472">Membrane</keyword>
<proteinExistence type="predicted"/>
<dbReference type="Proteomes" id="UP000013893">
    <property type="component" value="Chromosome"/>
</dbReference>
<evidence type="ECO:0000313" key="2">
    <source>
        <dbReference type="EMBL" id="AGL62149.1"/>
    </source>
</evidence>
<evidence type="ECO:0000256" key="1">
    <source>
        <dbReference type="SAM" id="Phobius"/>
    </source>
</evidence>
<dbReference type="AlphaFoldDB" id="R4PML1"/>
<evidence type="ECO:0000313" key="3">
    <source>
        <dbReference type="Proteomes" id="UP000013893"/>
    </source>
</evidence>
<dbReference type="STRING" id="1332188.L336_0443"/>
<sequence>MDIPANLQEKLTTNISDTVNDQLSKIFMQYFLPTIIFMCVIIVLYVMRAIHRYRVDKAIFEIRDTLRAQRSTQQVVRPDTNQK</sequence>
<dbReference type="RefSeq" id="WP_015641599.1">
    <property type="nucleotide sequence ID" value="NC_021219.1"/>
</dbReference>